<evidence type="ECO:0000313" key="2">
    <source>
        <dbReference type="Proteomes" id="UP000807342"/>
    </source>
</evidence>
<sequence length="396" mass="45103">MPKTAPSVDIDHAEYAWLWEPSSPWTDEQVRLFSNLPLDIVRLVFERAMEDRPRPLHLLRVSRQVCHWLEPLVYEYITLSSERQLDKFYRTFRKRRHSPTKNITFFQRYVRTFFVCAGYPRAEKLIAIVKDLTGLRSLACWDPNWGGTVVSMVLYSSPATCEGADLFPYKLLRRISFSASLLAGLGITFTHRAFRDLTHMDIYFHPAADWESLKPLPNLTHLSLDLVTELPTPSSGELSYWFSRILDACAPTVKVVIFGVVNETNADFDLVDSEGDYLLPGWPPADPGSSALGTEGWAAWVTSESKCPSDVDLDVLHPIAQLAFGRFDPRAVPGSVTNSLPPNQLYRDLLVYFVWPDNGLDWDGTADWHRDSWTVAEDIIEKRKGLTYTKLVSQMS</sequence>
<proteinExistence type="predicted"/>
<name>A0A9P6C3R6_9AGAR</name>
<gene>
    <name evidence="1" type="ORF">P691DRAFT_95278</name>
</gene>
<dbReference type="Proteomes" id="UP000807342">
    <property type="component" value="Unassembled WGS sequence"/>
</dbReference>
<keyword evidence="2" id="KW-1185">Reference proteome</keyword>
<organism evidence="1 2">
    <name type="scientific">Macrolepiota fuliginosa MF-IS2</name>
    <dbReference type="NCBI Taxonomy" id="1400762"/>
    <lineage>
        <taxon>Eukaryota</taxon>
        <taxon>Fungi</taxon>
        <taxon>Dikarya</taxon>
        <taxon>Basidiomycota</taxon>
        <taxon>Agaricomycotina</taxon>
        <taxon>Agaricomycetes</taxon>
        <taxon>Agaricomycetidae</taxon>
        <taxon>Agaricales</taxon>
        <taxon>Agaricineae</taxon>
        <taxon>Agaricaceae</taxon>
        <taxon>Macrolepiota</taxon>
    </lineage>
</organism>
<accession>A0A9P6C3R6</accession>
<reference evidence="1" key="1">
    <citation type="submission" date="2020-11" db="EMBL/GenBank/DDBJ databases">
        <authorList>
            <consortium name="DOE Joint Genome Institute"/>
            <person name="Ahrendt S."/>
            <person name="Riley R."/>
            <person name="Andreopoulos W."/>
            <person name="Labutti K."/>
            <person name="Pangilinan J."/>
            <person name="Ruiz-Duenas F.J."/>
            <person name="Barrasa J.M."/>
            <person name="Sanchez-Garcia M."/>
            <person name="Camarero S."/>
            <person name="Miyauchi S."/>
            <person name="Serrano A."/>
            <person name="Linde D."/>
            <person name="Babiker R."/>
            <person name="Drula E."/>
            <person name="Ayuso-Fernandez I."/>
            <person name="Pacheco R."/>
            <person name="Padilla G."/>
            <person name="Ferreira P."/>
            <person name="Barriuso J."/>
            <person name="Kellner H."/>
            <person name="Castanera R."/>
            <person name="Alfaro M."/>
            <person name="Ramirez L."/>
            <person name="Pisabarro A.G."/>
            <person name="Kuo A."/>
            <person name="Tritt A."/>
            <person name="Lipzen A."/>
            <person name="He G."/>
            <person name="Yan M."/>
            <person name="Ng V."/>
            <person name="Cullen D."/>
            <person name="Martin F."/>
            <person name="Rosso M.-N."/>
            <person name="Henrissat B."/>
            <person name="Hibbett D."/>
            <person name="Martinez A.T."/>
            <person name="Grigoriev I.V."/>
        </authorList>
    </citation>
    <scope>NUCLEOTIDE SEQUENCE</scope>
    <source>
        <strain evidence="1">MF-IS2</strain>
    </source>
</reference>
<dbReference type="AlphaFoldDB" id="A0A9P6C3R6"/>
<evidence type="ECO:0000313" key="1">
    <source>
        <dbReference type="EMBL" id="KAF9447729.1"/>
    </source>
</evidence>
<protein>
    <submittedName>
        <fullName evidence="1">Uncharacterized protein</fullName>
    </submittedName>
</protein>
<dbReference type="EMBL" id="MU151188">
    <property type="protein sequence ID" value="KAF9447729.1"/>
    <property type="molecule type" value="Genomic_DNA"/>
</dbReference>
<dbReference type="OrthoDB" id="2990563at2759"/>
<comment type="caution">
    <text evidence="1">The sequence shown here is derived from an EMBL/GenBank/DDBJ whole genome shotgun (WGS) entry which is preliminary data.</text>
</comment>